<dbReference type="InterPro" id="IPR050077">
    <property type="entry name" value="LexA_repressor"/>
</dbReference>
<evidence type="ECO:0000313" key="3">
    <source>
        <dbReference type="Proteomes" id="UP000286482"/>
    </source>
</evidence>
<dbReference type="PANTHER" id="PTHR33516:SF2">
    <property type="entry name" value="LEXA REPRESSOR-RELATED"/>
    <property type="match status" value="1"/>
</dbReference>
<proteinExistence type="predicted"/>
<keyword evidence="3" id="KW-1185">Reference proteome</keyword>
<dbReference type="PANTHER" id="PTHR33516">
    <property type="entry name" value="LEXA REPRESSOR"/>
    <property type="match status" value="1"/>
</dbReference>
<protein>
    <submittedName>
        <fullName evidence="2">S24 family peptidase</fullName>
    </submittedName>
</protein>
<name>A0A420EGW5_9ALTE</name>
<dbReference type="SUPFAM" id="SSF51306">
    <property type="entry name" value="LexA/Signal peptidase"/>
    <property type="match status" value="1"/>
</dbReference>
<dbReference type="CDD" id="cd06529">
    <property type="entry name" value="S24_LexA-like"/>
    <property type="match status" value="1"/>
</dbReference>
<dbReference type="RefSeq" id="WP_120353965.1">
    <property type="nucleotide sequence ID" value="NZ_RAQO01000004.1"/>
</dbReference>
<dbReference type="InterPro" id="IPR039418">
    <property type="entry name" value="LexA-like"/>
</dbReference>
<reference evidence="2 3" key="1">
    <citation type="submission" date="2018-09" db="EMBL/GenBank/DDBJ databases">
        <authorList>
            <person name="Wang Z."/>
        </authorList>
    </citation>
    <scope>NUCLEOTIDE SEQUENCE [LARGE SCALE GENOMIC DNA]</scope>
    <source>
        <strain evidence="2 3">ALS 81</strain>
    </source>
</reference>
<dbReference type="InterPro" id="IPR036286">
    <property type="entry name" value="LexA/Signal_pep-like_sf"/>
</dbReference>
<dbReference type="Gene3D" id="2.10.109.10">
    <property type="entry name" value="Umud Fragment, subunit A"/>
    <property type="match status" value="1"/>
</dbReference>
<evidence type="ECO:0000259" key="1">
    <source>
        <dbReference type="Pfam" id="PF00717"/>
    </source>
</evidence>
<dbReference type="InterPro" id="IPR015927">
    <property type="entry name" value="Peptidase_S24_S26A/B/C"/>
</dbReference>
<gene>
    <name evidence="2" type="ORF">DBZ36_05780</name>
</gene>
<feature type="domain" description="Peptidase S24/S26A/S26B/S26C" evidence="1">
    <location>
        <begin position="14"/>
        <end position="119"/>
    </location>
</feature>
<comment type="caution">
    <text evidence="2">The sequence shown here is derived from an EMBL/GenBank/DDBJ whole genome shotgun (WGS) entry which is preliminary data.</text>
</comment>
<organism evidence="2 3">
    <name type="scientific">Alginatibacterium sediminis</name>
    <dbReference type="NCBI Taxonomy" id="2164068"/>
    <lineage>
        <taxon>Bacteria</taxon>
        <taxon>Pseudomonadati</taxon>
        <taxon>Pseudomonadota</taxon>
        <taxon>Gammaproteobacteria</taxon>
        <taxon>Alteromonadales</taxon>
        <taxon>Alteromonadaceae</taxon>
        <taxon>Alginatibacterium</taxon>
    </lineage>
</organism>
<evidence type="ECO:0000313" key="2">
    <source>
        <dbReference type="EMBL" id="RKF19961.1"/>
    </source>
</evidence>
<accession>A0A420EGW5</accession>
<dbReference type="OrthoDB" id="9787787at2"/>
<dbReference type="AlphaFoldDB" id="A0A420EGW5"/>
<dbReference type="Proteomes" id="UP000286482">
    <property type="component" value="Unassembled WGS sequence"/>
</dbReference>
<dbReference type="EMBL" id="RAQO01000004">
    <property type="protein sequence ID" value="RKF19961.1"/>
    <property type="molecule type" value="Genomic_DNA"/>
</dbReference>
<sequence length="136" mass="14812">MKIIPLLAHAGIVGFESPAAEYTDLELSLDELLIEHPSSSWIALAVGTSMTGVGIFDGDILVIDRHETARNTDVIVANLNGEFTCKIIDFTGRQLLSACPHHRAVSISEHDEFTIEGVVSRSVRCHRPSPLFTSKS</sequence>
<dbReference type="Pfam" id="PF00717">
    <property type="entry name" value="Peptidase_S24"/>
    <property type="match status" value="1"/>
</dbReference>